<dbReference type="Proteomes" id="UP000226257">
    <property type="component" value="Unassembled WGS sequence"/>
</dbReference>
<protein>
    <recommendedName>
        <fullName evidence="5">LPXTG cell wall anchor domain-containing protein</fullName>
    </recommendedName>
</protein>
<reference evidence="3 4" key="1">
    <citation type="submission" date="2017-09" db="EMBL/GenBank/DDBJ databases">
        <title>Large-scale bioinformatics analysis of Bacillus genomes uncovers conserved roles of natural products in bacterial physiology.</title>
        <authorList>
            <consortium name="Agbiome Team Llc"/>
            <person name="Bleich R.M."/>
            <person name="Grubbs K.J."/>
            <person name="Santa Maria K.C."/>
            <person name="Allen S.E."/>
            <person name="Farag S."/>
            <person name="Shank E.A."/>
            <person name="Bowers A."/>
        </authorList>
    </citation>
    <scope>NUCLEOTIDE SEQUENCE [LARGE SCALE GENOMIC DNA]</scope>
    <source>
        <strain evidence="3 4">AFS060282</strain>
    </source>
</reference>
<dbReference type="AlphaFoldDB" id="A0A9X7B6F7"/>
<dbReference type="NCBIfam" id="TIGR01167">
    <property type="entry name" value="LPXTG_anchor"/>
    <property type="match status" value="1"/>
</dbReference>
<organism evidence="3 4">
    <name type="scientific">Bacillus cereus</name>
    <dbReference type="NCBI Taxonomy" id="1396"/>
    <lineage>
        <taxon>Bacteria</taxon>
        <taxon>Bacillati</taxon>
        <taxon>Bacillota</taxon>
        <taxon>Bacilli</taxon>
        <taxon>Bacillales</taxon>
        <taxon>Bacillaceae</taxon>
        <taxon>Bacillus</taxon>
        <taxon>Bacillus cereus group</taxon>
    </lineage>
</organism>
<dbReference type="RefSeq" id="WP_098660207.1">
    <property type="nucleotide sequence ID" value="NZ_NVDQ01000043.1"/>
</dbReference>
<evidence type="ECO:0000256" key="1">
    <source>
        <dbReference type="SAM" id="Phobius"/>
    </source>
</evidence>
<evidence type="ECO:0008006" key="5">
    <source>
        <dbReference type="Google" id="ProtNLM"/>
    </source>
</evidence>
<accession>A0A9X7B6F7</accession>
<feature type="signal peptide" evidence="2">
    <location>
        <begin position="1"/>
        <end position="22"/>
    </location>
</feature>
<gene>
    <name evidence="3" type="ORF">COK98_28415</name>
</gene>
<keyword evidence="1" id="KW-0472">Membrane</keyword>
<dbReference type="EMBL" id="NVDQ01000043">
    <property type="protein sequence ID" value="PFV01955.1"/>
    <property type="molecule type" value="Genomic_DNA"/>
</dbReference>
<keyword evidence="1" id="KW-0812">Transmembrane</keyword>
<keyword evidence="1" id="KW-1133">Transmembrane helix</keyword>
<keyword evidence="2" id="KW-0732">Signal</keyword>
<comment type="caution">
    <text evidence="3">The sequence shown here is derived from an EMBL/GenBank/DDBJ whole genome shotgun (WGS) entry which is preliminary data.</text>
</comment>
<evidence type="ECO:0000256" key="2">
    <source>
        <dbReference type="SAM" id="SignalP"/>
    </source>
</evidence>
<name>A0A9X7B6F7_BACCE</name>
<evidence type="ECO:0000313" key="4">
    <source>
        <dbReference type="Proteomes" id="UP000226257"/>
    </source>
</evidence>
<feature type="chain" id="PRO_5040907062" description="LPXTG cell wall anchor domain-containing protein" evidence="2">
    <location>
        <begin position="23"/>
        <end position="107"/>
    </location>
</feature>
<evidence type="ECO:0000313" key="3">
    <source>
        <dbReference type="EMBL" id="PFV01955.1"/>
    </source>
</evidence>
<sequence>MKNRLFLLFSLISLSIPTASYAEPMQNDGVGDIKVVGIIGNGQSVQESVEKQPPPIEEIATVIKDTDLTLPKAGGDFFYGTILLGIALLCLSYVIYRKSFRTPYHKK</sequence>
<proteinExistence type="predicted"/>
<feature type="transmembrane region" description="Helical" evidence="1">
    <location>
        <begin position="77"/>
        <end position="96"/>
    </location>
</feature>